<sequence>MGRTRTELTKGGPILVEGLNDEELNFFDALMSSPKDLSDQVNNVKTEVVK</sequence>
<accession>Q1G7X2</accession>
<keyword evidence="2" id="KW-1185">Reference proteome</keyword>
<gene>
    <name evidence="1" type="ordered locus">Ldb0157</name>
</gene>
<dbReference type="Proteomes" id="UP000001259">
    <property type="component" value="Chromosome"/>
</dbReference>
<evidence type="ECO:0000313" key="1">
    <source>
        <dbReference type="EMBL" id="CAI96997.1"/>
    </source>
</evidence>
<name>Q1G7X2_LACDA</name>
<dbReference type="KEGG" id="ldb:Ldb0157"/>
<protein>
    <submittedName>
        <fullName evidence="1">Uncharacterized protein</fullName>
    </submittedName>
</protein>
<proteinExistence type="predicted"/>
<reference evidence="1 2" key="1">
    <citation type="journal article" date="2006" name="Proc. Natl. Acad. Sci. U.S.A.">
        <title>The complete genome sequence of Lactobacillus bulgaricus reveals extensive and ongoing reductive evolution.</title>
        <authorList>
            <person name="van de Guchte M."/>
            <person name="Penaud S."/>
            <person name="Grimaldi C."/>
            <person name="Barbe V."/>
            <person name="Bryson K."/>
            <person name="Nicolas P."/>
            <person name="Robert C."/>
            <person name="Oztas S."/>
            <person name="Mangenot S."/>
            <person name="Couloux A."/>
            <person name="Loux V."/>
            <person name="Dervyn R."/>
            <person name="Bossy R."/>
            <person name="Bolotin A."/>
            <person name="Batto J.-M."/>
            <person name="Walunas T."/>
            <person name="Gibrat J.-F."/>
            <person name="Bessieres P."/>
            <person name="Weissenbach J."/>
            <person name="Ehrlich S.D."/>
            <person name="Maguin E."/>
        </authorList>
    </citation>
    <scope>NUCLEOTIDE SEQUENCE [LARGE SCALE GENOMIC DNA]</scope>
    <source>
        <strain evidence="2">ATCC 11842 / DSM 20081 / BCRC 10696 / JCM 1002 / NBRC 13953 / NCIMB 11778 / NCTC 12712 / WDCM 00102 / Lb 14</strain>
    </source>
</reference>
<dbReference type="AlphaFoldDB" id="Q1G7X2"/>
<dbReference type="HOGENOM" id="CLU_3119077_0_0_9"/>
<dbReference type="PATRIC" id="fig|390333.13.peg.1318"/>
<evidence type="ECO:0000313" key="2">
    <source>
        <dbReference type="Proteomes" id="UP000001259"/>
    </source>
</evidence>
<dbReference type="RefSeq" id="WP_003621372.1">
    <property type="nucleotide sequence ID" value="NC_008054.1"/>
</dbReference>
<organism evidence="1 2">
    <name type="scientific">Lactobacillus delbrueckii subsp. bulgaricus (strain ATCC 11842 / DSM 20081 / BCRC 10696 / JCM 1002 / NBRC 13953 / NCIMB 11778 / NCTC 12712 / WDCM 00102 / Lb 14)</name>
    <dbReference type="NCBI Taxonomy" id="390333"/>
    <lineage>
        <taxon>Bacteria</taxon>
        <taxon>Bacillati</taxon>
        <taxon>Bacillota</taxon>
        <taxon>Bacilli</taxon>
        <taxon>Lactobacillales</taxon>
        <taxon>Lactobacillaceae</taxon>
        <taxon>Lactobacillus</taxon>
    </lineage>
</organism>
<dbReference type="EMBL" id="CR954253">
    <property type="protein sequence ID" value="CAI96997.1"/>
    <property type="molecule type" value="Genomic_DNA"/>
</dbReference>
<dbReference type="STRING" id="390333.Ldb0157"/>